<protein>
    <submittedName>
        <fullName evidence="2">SDR family NAD(P)-dependent oxidoreductase</fullName>
    </submittedName>
</protein>
<gene>
    <name evidence="2" type="ORF">P8627_01100</name>
</gene>
<dbReference type="InterPro" id="IPR052184">
    <property type="entry name" value="SDR_enzymes"/>
</dbReference>
<keyword evidence="3" id="KW-1185">Reference proteome</keyword>
<dbReference type="Pfam" id="PF00106">
    <property type="entry name" value="adh_short"/>
    <property type="match status" value="1"/>
</dbReference>
<dbReference type="PANTHER" id="PTHR45458">
    <property type="entry name" value="SHORT-CHAIN DEHYDROGENASE/REDUCTASE SDR"/>
    <property type="match status" value="1"/>
</dbReference>
<evidence type="ECO:0000313" key="2">
    <source>
        <dbReference type="EMBL" id="WGH78888.1"/>
    </source>
</evidence>
<dbReference type="EMBL" id="CP122537">
    <property type="protein sequence ID" value="WGH78888.1"/>
    <property type="molecule type" value="Genomic_DNA"/>
</dbReference>
<evidence type="ECO:0000313" key="3">
    <source>
        <dbReference type="Proteomes" id="UP001243420"/>
    </source>
</evidence>
<proteinExistence type="inferred from homology"/>
<dbReference type="SUPFAM" id="SSF51735">
    <property type="entry name" value="NAD(P)-binding Rossmann-fold domains"/>
    <property type="match status" value="1"/>
</dbReference>
<dbReference type="PRINTS" id="PR00081">
    <property type="entry name" value="GDHRDH"/>
</dbReference>
<accession>A0ABY8LER2</accession>
<dbReference type="PANTHER" id="PTHR45458:SF1">
    <property type="entry name" value="SHORT CHAIN DEHYDROGENASE"/>
    <property type="match status" value="1"/>
</dbReference>
<dbReference type="Gene3D" id="3.40.50.720">
    <property type="entry name" value="NAD(P)-binding Rossmann-like Domain"/>
    <property type="match status" value="1"/>
</dbReference>
<dbReference type="PRINTS" id="PR00080">
    <property type="entry name" value="SDRFAMILY"/>
</dbReference>
<dbReference type="RefSeq" id="WP_279965639.1">
    <property type="nucleotide sequence ID" value="NZ_CP122537.1"/>
</dbReference>
<name>A0ABY8LER2_9RHOB</name>
<comment type="similarity">
    <text evidence="1">Belongs to the short-chain dehydrogenases/reductases (SDR) family.</text>
</comment>
<organism evidence="2 3">
    <name type="scientific">Jannaschia ovalis</name>
    <dbReference type="NCBI Taxonomy" id="3038773"/>
    <lineage>
        <taxon>Bacteria</taxon>
        <taxon>Pseudomonadati</taxon>
        <taxon>Pseudomonadota</taxon>
        <taxon>Alphaproteobacteria</taxon>
        <taxon>Rhodobacterales</taxon>
        <taxon>Roseobacteraceae</taxon>
        <taxon>Jannaschia</taxon>
    </lineage>
</organism>
<evidence type="ECO:0000256" key="1">
    <source>
        <dbReference type="RuleBase" id="RU000363"/>
    </source>
</evidence>
<dbReference type="Proteomes" id="UP001243420">
    <property type="component" value="Chromosome"/>
</dbReference>
<reference evidence="2 3" key="1">
    <citation type="submission" date="2023-04" db="EMBL/GenBank/DDBJ databases">
        <title>Jannaschia ovalis sp. nov., a marine bacterium isolated from sea tidal flat.</title>
        <authorList>
            <person name="Kwon D.Y."/>
            <person name="Kim J.-J."/>
        </authorList>
    </citation>
    <scope>NUCLEOTIDE SEQUENCE [LARGE SCALE GENOMIC DNA]</scope>
    <source>
        <strain evidence="2 3">GRR-S6-38</strain>
    </source>
</reference>
<dbReference type="InterPro" id="IPR036291">
    <property type="entry name" value="NAD(P)-bd_dom_sf"/>
</dbReference>
<sequence length="210" mass="21008">MRALVTGASRGIGAALLAEGHARGHGVTGTSRAGGEGLLALDVTDGCLQTACASATGAIDLLVCNAGVYLDKGVGLDGLTGDMLQATFAANVTGVALTVKAQRRNLSRGGRIAIVSSAMGSSERAAGNAFAYRASKTAAANLGANLARALAADGIAVGIYHPGWVRTDMGGAGADISPEQSARGLWDRFEALGPATTGEFLNHDGTPIPF</sequence>
<dbReference type="InterPro" id="IPR002347">
    <property type="entry name" value="SDR_fam"/>
</dbReference>